<dbReference type="Pfam" id="PF13472">
    <property type="entry name" value="Lipase_GDSL_2"/>
    <property type="match status" value="1"/>
</dbReference>
<dbReference type="Gene3D" id="3.40.50.1110">
    <property type="entry name" value="SGNH hydrolase"/>
    <property type="match status" value="1"/>
</dbReference>
<reference evidence="2 3" key="1">
    <citation type="submission" date="2017-02" db="EMBL/GenBank/DDBJ databases">
        <authorList>
            <person name="Peterson S.W."/>
        </authorList>
    </citation>
    <scope>NUCLEOTIDE SEQUENCE [LARGE SCALE GENOMIC DNA]</scope>
    <source>
        <strain evidence="2 3">DSM 22335</strain>
    </source>
</reference>
<evidence type="ECO:0000313" key="3">
    <source>
        <dbReference type="Proteomes" id="UP000190888"/>
    </source>
</evidence>
<evidence type="ECO:0000259" key="1">
    <source>
        <dbReference type="Pfam" id="PF13472"/>
    </source>
</evidence>
<feature type="domain" description="SGNH hydrolase-type esterase" evidence="1">
    <location>
        <begin position="10"/>
        <end position="185"/>
    </location>
</feature>
<dbReference type="Proteomes" id="UP000190888">
    <property type="component" value="Unassembled WGS sequence"/>
</dbReference>
<dbReference type="InterPro" id="IPR013830">
    <property type="entry name" value="SGNH_hydro"/>
</dbReference>
<dbReference type="GO" id="GO:0016788">
    <property type="term" value="F:hydrolase activity, acting on ester bonds"/>
    <property type="evidence" value="ECO:0007669"/>
    <property type="project" value="UniProtKB-ARBA"/>
</dbReference>
<sequence>MTKHHFTYLALGDSYTIGESVPLHESFPYQAVQLLRKEGLHFNAPEIVAKTGWTSNELAEHILHTQLSEEYDFVTLLIGVNNQYRGLPVSDFKNDLVYLVKKALYLSGGHDHRVLLLSIPDWGVTPFASDGDGKAISKAIDEFNAVCREVADTFNIAYSDITTGTRKAADDHTLLAPDKLHYSGKEHAHWAEKVASFIRNTVAHPEKEK</sequence>
<name>A0A1T4LFC0_9BACT</name>
<dbReference type="RefSeq" id="WP_078830511.1">
    <property type="nucleotide sequence ID" value="NZ_FUWH01000002.1"/>
</dbReference>
<dbReference type="AlphaFoldDB" id="A0A1T4LFC0"/>
<organism evidence="2 3">
    <name type="scientific">Sediminibacterium ginsengisoli</name>
    <dbReference type="NCBI Taxonomy" id="413434"/>
    <lineage>
        <taxon>Bacteria</taxon>
        <taxon>Pseudomonadati</taxon>
        <taxon>Bacteroidota</taxon>
        <taxon>Chitinophagia</taxon>
        <taxon>Chitinophagales</taxon>
        <taxon>Chitinophagaceae</taxon>
        <taxon>Sediminibacterium</taxon>
    </lineage>
</organism>
<accession>A0A1T4LFC0</accession>
<dbReference type="STRING" id="413434.SAMN04488132_102477"/>
<proteinExistence type="predicted"/>
<dbReference type="InterPro" id="IPR036514">
    <property type="entry name" value="SGNH_hydro_sf"/>
</dbReference>
<gene>
    <name evidence="2" type="ORF">SAMN04488132_102477</name>
</gene>
<dbReference type="CDD" id="cd01832">
    <property type="entry name" value="SGNH_hydrolase_like_1"/>
    <property type="match status" value="1"/>
</dbReference>
<protein>
    <submittedName>
        <fullName evidence="2">Lysophospholipase L1</fullName>
    </submittedName>
</protein>
<evidence type="ECO:0000313" key="2">
    <source>
        <dbReference type="EMBL" id="SJZ53482.1"/>
    </source>
</evidence>
<dbReference type="SUPFAM" id="SSF52266">
    <property type="entry name" value="SGNH hydrolase"/>
    <property type="match status" value="1"/>
</dbReference>
<keyword evidence="3" id="KW-1185">Reference proteome</keyword>
<dbReference type="OrthoDB" id="158267at2"/>
<dbReference type="EMBL" id="FUWH01000002">
    <property type="protein sequence ID" value="SJZ53482.1"/>
    <property type="molecule type" value="Genomic_DNA"/>
</dbReference>